<feature type="signal peptide" evidence="2">
    <location>
        <begin position="1"/>
        <end position="19"/>
    </location>
</feature>
<keyword evidence="5" id="KW-1185">Reference proteome</keyword>
<name>A0AAN9C3I4_9CAEN</name>
<dbReference type="GO" id="GO:0005975">
    <property type="term" value="P:carbohydrate metabolic process"/>
    <property type="evidence" value="ECO:0007669"/>
    <property type="project" value="InterPro"/>
</dbReference>
<keyword evidence="2" id="KW-0732">Signal</keyword>
<sequence>MLPQVFVAVFALSCGSVVAQSPRCVQGQNCHLPDCFCPTIQHPNFPDVKDIPQMVYFGFDDALHGQVDQFYKQLFTKSRKNPNGCPITMSLYVQDQWTSYALVNKYYNLGHEIGSHSVTHTNVDTAQKLVFEAGKQKDNLTNVGHVPRDEVVGWRSPNLKPAGDAQPEVLKRLGYTYDISLTHTRHSANNPVPWPFTLDYGYPYSCSVQPCPGFSSNHKGFWEIPVPSLYNPETHYPCAYVDSCRPSTEAAALDYLWSNFENVYKSNRAPFGLNMHAAWFFTPANLKATHAFLDRLLALDDVYVISAKQVLDWMRDPVKVSEVYKLPGWSCAEAPTRQPQINKKPPAVTTTPDVHTVRPTSRTPRPPTATSRPPTRTNRPSPGTARPQSSTRRPVPHNFIPILVTFSKHTLKPNNSNPNVKPPFSVFSPRPVVKTTTPPPTTTTAAAATSKPGGAHGDVCVQDQTCFLPACRCKSLLPPGKLAVQNTPQIVYLTFMGNVDGVNYQRLVHLLSSPSRRNPNNCPITSTFFVPNTGNYAPYLQSLRSRGNEVSMYGSQSHLFDGSSPTQQQVSSELSRFQNMVTGTTTAIGGAGVSTGYRSPTSLTLGDTLLKALKSNGVQYDSSLVTSRRVSSTEQIPWPYTLDYGWGDCSTLSRDCPSGRYPGLWEVPIVPLVDHNQQFVCTYADACYNNPRTSQDTYNYFIKNLEHNMNTNRAPLGIHLRKDWFYHPFYLPNLRGLEMFLDTILKTRKDVYVTSVEKMLDWMKNPTGLSDIDSFQPWNC</sequence>
<dbReference type="Pfam" id="PF01522">
    <property type="entry name" value="Polysacc_deac_1"/>
    <property type="match status" value="1"/>
</dbReference>
<feature type="region of interest" description="Disordered" evidence="1">
    <location>
        <begin position="413"/>
        <end position="454"/>
    </location>
</feature>
<evidence type="ECO:0000256" key="1">
    <source>
        <dbReference type="SAM" id="MobiDB-lite"/>
    </source>
</evidence>
<dbReference type="InterPro" id="IPR011330">
    <property type="entry name" value="Glyco_hydro/deAcase_b/a-brl"/>
</dbReference>
<comment type="caution">
    <text evidence="4">The sequence shown here is derived from an EMBL/GenBank/DDBJ whole genome shotgun (WGS) entry which is preliminary data.</text>
</comment>
<dbReference type="Gene3D" id="3.20.20.370">
    <property type="entry name" value="Glycoside hydrolase/deacetylase"/>
    <property type="match status" value="2"/>
</dbReference>
<proteinExistence type="predicted"/>
<gene>
    <name evidence="4" type="ORF">V1264_002238</name>
</gene>
<reference evidence="4 5" key="1">
    <citation type="submission" date="2024-02" db="EMBL/GenBank/DDBJ databases">
        <title>Chromosome-scale genome assembly of the rough periwinkle Littorina saxatilis.</title>
        <authorList>
            <person name="De Jode A."/>
            <person name="Faria R."/>
            <person name="Formenti G."/>
            <person name="Sims Y."/>
            <person name="Smith T.P."/>
            <person name="Tracey A."/>
            <person name="Wood J.M.D."/>
            <person name="Zagrodzka Z.B."/>
            <person name="Johannesson K."/>
            <person name="Butlin R.K."/>
            <person name="Leder E.H."/>
        </authorList>
    </citation>
    <scope>NUCLEOTIDE SEQUENCE [LARGE SCALE GENOMIC DNA]</scope>
    <source>
        <strain evidence="4">Snail1</strain>
        <tissue evidence="4">Muscle</tissue>
    </source>
</reference>
<evidence type="ECO:0000259" key="3">
    <source>
        <dbReference type="Pfam" id="PF01522"/>
    </source>
</evidence>
<feature type="region of interest" description="Disordered" evidence="1">
    <location>
        <begin position="335"/>
        <end position="396"/>
    </location>
</feature>
<dbReference type="InterPro" id="IPR052740">
    <property type="entry name" value="CE4"/>
</dbReference>
<accession>A0AAN9C3I4</accession>
<organism evidence="4 5">
    <name type="scientific">Littorina saxatilis</name>
    <dbReference type="NCBI Taxonomy" id="31220"/>
    <lineage>
        <taxon>Eukaryota</taxon>
        <taxon>Metazoa</taxon>
        <taxon>Spiralia</taxon>
        <taxon>Lophotrochozoa</taxon>
        <taxon>Mollusca</taxon>
        <taxon>Gastropoda</taxon>
        <taxon>Caenogastropoda</taxon>
        <taxon>Littorinimorpha</taxon>
        <taxon>Littorinoidea</taxon>
        <taxon>Littorinidae</taxon>
        <taxon>Littorina</taxon>
    </lineage>
</organism>
<feature type="compositionally biased region" description="Low complexity" evidence="1">
    <location>
        <begin position="357"/>
        <end position="384"/>
    </location>
</feature>
<evidence type="ECO:0000313" key="4">
    <source>
        <dbReference type="EMBL" id="KAK7116577.1"/>
    </source>
</evidence>
<feature type="compositionally biased region" description="Low complexity" evidence="1">
    <location>
        <begin position="413"/>
        <end position="449"/>
    </location>
</feature>
<dbReference type="InterPro" id="IPR002509">
    <property type="entry name" value="NODB_dom"/>
</dbReference>
<dbReference type="Proteomes" id="UP001374579">
    <property type="component" value="Unassembled WGS sequence"/>
</dbReference>
<evidence type="ECO:0000256" key="2">
    <source>
        <dbReference type="SAM" id="SignalP"/>
    </source>
</evidence>
<dbReference type="PANTHER" id="PTHR45985">
    <property type="match status" value="1"/>
</dbReference>
<dbReference type="AlphaFoldDB" id="A0AAN9C3I4"/>
<dbReference type="PANTHER" id="PTHR45985:SF8">
    <property type="entry name" value="CHITIN DEACETYLASE-LIKE 9, ISOFORM A"/>
    <property type="match status" value="1"/>
</dbReference>
<dbReference type="EMBL" id="JBAMIC010000001">
    <property type="protein sequence ID" value="KAK7116577.1"/>
    <property type="molecule type" value="Genomic_DNA"/>
</dbReference>
<dbReference type="SUPFAM" id="SSF88713">
    <property type="entry name" value="Glycoside hydrolase/deacetylase"/>
    <property type="match status" value="2"/>
</dbReference>
<feature type="domain" description="NodB homology" evidence="3">
    <location>
        <begin position="52"/>
        <end position="177"/>
    </location>
</feature>
<protein>
    <recommendedName>
        <fullName evidence="3">NodB homology domain-containing protein</fullName>
    </recommendedName>
</protein>
<dbReference type="GO" id="GO:0016810">
    <property type="term" value="F:hydrolase activity, acting on carbon-nitrogen (but not peptide) bonds"/>
    <property type="evidence" value="ECO:0007669"/>
    <property type="project" value="InterPro"/>
</dbReference>
<evidence type="ECO:0000313" key="5">
    <source>
        <dbReference type="Proteomes" id="UP001374579"/>
    </source>
</evidence>
<feature type="chain" id="PRO_5042968046" description="NodB homology domain-containing protein" evidence="2">
    <location>
        <begin position="20"/>
        <end position="780"/>
    </location>
</feature>